<dbReference type="InterPro" id="IPR001789">
    <property type="entry name" value="Sig_transdc_resp-reg_receiver"/>
</dbReference>
<keyword evidence="2" id="KW-0597">Phosphoprotein</keyword>
<dbReference type="InterPro" id="IPR043128">
    <property type="entry name" value="Rev_trsase/Diguanyl_cyclase"/>
</dbReference>
<dbReference type="InterPro" id="IPR036641">
    <property type="entry name" value="HPT_dom_sf"/>
</dbReference>
<dbReference type="RefSeq" id="WP_132013515.1">
    <property type="nucleotide sequence ID" value="NZ_SLUN01000006.1"/>
</dbReference>
<dbReference type="Gene3D" id="3.40.50.2300">
    <property type="match status" value="1"/>
</dbReference>
<dbReference type="Pfam" id="PF00072">
    <property type="entry name" value="Response_reg"/>
    <property type="match status" value="1"/>
</dbReference>
<dbReference type="PROSITE" id="PS50894">
    <property type="entry name" value="HPT"/>
    <property type="match status" value="1"/>
</dbReference>
<dbReference type="CDD" id="cd01949">
    <property type="entry name" value="GGDEF"/>
    <property type="match status" value="1"/>
</dbReference>
<dbReference type="PROSITE" id="PS50887">
    <property type="entry name" value="GGDEF"/>
    <property type="match status" value="1"/>
</dbReference>
<dbReference type="PANTHER" id="PTHR45138:SF9">
    <property type="entry name" value="DIGUANYLATE CYCLASE DGCM-RELATED"/>
    <property type="match status" value="1"/>
</dbReference>
<keyword evidence="7" id="KW-1185">Reference proteome</keyword>
<evidence type="ECO:0000259" key="5">
    <source>
        <dbReference type="PROSITE" id="PS50894"/>
    </source>
</evidence>
<feature type="domain" description="HPt" evidence="5">
    <location>
        <begin position="16"/>
        <end position="113"/>
    </location>
</feature>
<evidence type="ECO:0000313" key="7">
    <source>
        <dbReference type="Proteomes" id="UP000295008"/>
    </source>
</evidence>
<dbReference type="Pfam" id="PF00990">
    <property type="entry name" value="GGDEF"/>
    <property type="match status" value="1"/>
</dbReference>
<dbReference type="Pfam" id="PF01627">
    <property type="entry name" value="Hpt"/>
    <property type="match status" value="1"/>
</dbReference>
<evidence type="ECO:0000256" key="1">
    <source>
        <dbReference type="PROSITE-ProRule" id="PRU00110"/>
    </source>
</evidence>
<evidence type="ECO:0000256" key="2">
    <source>
        <dbReference type="PROSITE-ProRule" id="PRU00169"/>
    </source>
</evidence>
<feature type="domain" description="Response regulatory" evidence="3">
    <location>
        <begin position="132"/>
        <end position="248"/>
    </location>
</feature>
<evidence type="ECO:0000259" key="4">
    <source>
        <dbReference type="PROSITE" id="PS50887"/>
    </source>
</evidence>
<reference evidence="6 7" key="1">
    <citation type="submission" date="2019-03" db="EMBL/GenBank/DDBJ databases">
        <title>Genomic Encyclopedia of Type Strains, Phase IV (KMG-IV): sequencing the most valuable type-strain genomes for metagenomic binning, comparative biology and taxonomic classification.</title>
        <authorList>
            <person name="Goeker M."/>
        </authorList>
    </citation>
    <scope>NUCLEOTIDE SEQUENCE [LARGE SCALE GENOMIC DNA]</scope>
    <source>
        <strain evidence="6 7">LX-B</strain>
    </source>
</reference>
<dbReference type="InterPro" id="IPR029787">
    <property type="entry name" value="Nucleotide_cyclase"/>
</dbReference>
<dbReference type="Gene3D" id="3.30.70.270">
    <property type="match status" value="1"/>
</dbReference>
<gene>
    <name evidence="6" type="ORF">EDC14_100610</name>
</gene>
<dbReference type="SUPFAM" id="SSF47226">
    <property type="entry name" value="Histidine-containing phosphotransfer domain, HPT domain"/>
    <property type="match status" value="1"/>
</dbReference>
<dbReference type="GO" id="GO:0000160">
    <property type="term" value="P:phosphorelay signal transduction system"/>
    <property type="evidence" value="ECO:0007669"/>
    <property type="project" value="InterPro"/>
</dbReference>
<evidence type="ECO:0000313" key="6">
    <source>
        <dbReference type="EMBL" id="TCL72302.1"/>
    </source>
</evidence>
<dbReference type="InterPro" id="IPR050469">
    <property type="entry name" value="Diguanylate_Cyclase"/>
</dbReference>
<name>A0A4R1S1X0_HYDET</name>
<organism evidence="6 7">
    <name type="scientific">Hydrogenispora ethanolica</name>
    <dbReference type="NCBI Taxonomy" id="1082276"/>
    <lineage>
        <taxon>Bacteria</taxon>
        <taxon>Bacillati</taxon>
        <taxon>Bacillota</taxon>
        <taxon>Hydrogenispora</taxon>
    </lineage>
</organism>
<dbReference type="SMART" id="SM00448">
    <property type="entry name" value="REC"/>
    <property type="match status" value="1"/>
</dbReference>
<dbReference type="SUPFAM" id="SSF55073">
    <property type="entry name" value="Nucleotide cyclase"/>
    <property type="match status" value="1"/>
</dbReference>
<dbReference type="SUPFAM" id="SSF52172">
    <property type="entry name" value="CheY-like"/>
    <property type="match status" value="1"/>
</dbReference>
<dbReference type="AlphaFoldDB" id="A0A4R1S1X0"/>
<dbReference type="InterPro" id="IPR011006">
    <property type="entry name" value="CheY-like_superfamily"/>
</dbReference>
<dbReference type="OrthoDB" id="1625460at2"/>
<dbReference type="Gene3D" id="1.20.120.160">
    <property type="entry name" value="HPT domain"/>
    <property type="match status" value="1"/>
</dbReference>
<dbReference type="NCBIfam" id="TIGR00254">
    <property type="entry name" value="GGDEF"/>
    <property type="match status" value="1"/>
</dbReference>
<dbReference type="FunFam" id="3.30.70.270:FF:000001">
    <property type="entry name" value="Diguanylate cyclase domain protein"/>
    <property type="match status" value="1"/>
</dbReference>
<feature type="modified residue" description="4-aspartylphosphate" evidence="2">
    <location>
        <position position="181"/>
    </location>
</feature>
<dbReference type="GO" id="GO:0043709">
    <property type="term" value="P:cell adhesion involved in single-species biofilm formation"/>
    <property type="evidence" value="ECO:0007669"/>
    <property type="project" value="TreeGrafter"/>
</dbReference>
<feature type="domain" description="GGDEF" evidence="4">
    <location>
        <begin position="288"/>
        <end position="423"/>
    </location>
</feature>
<dbReference type="InterPro" id="IPR000160">
    <property type="entry name" value="GGDEF_dom"/>
</dbReference>
<dbReference type="GO" id="GO:1902201">
    <property type="term" value="P:negative regulation of bacterial-type flagellum-dependent cell motility"/>
    <property type="evidence" value="ECO:0007669"/>
    <property type="project" value="TreeGrafter"/>
</dbReference>
<dbReference type="SMART" id="SM00073">
    <property type="entry name" value="HPT"/>
    <property type="match status" value="1"/>
</dbReference>
<proteinExistence type="predicted"/>
<dbReference type="EMBL" id="SLUN01000006">
    <property type="protein sequence ID" value="TCL72302.1"/>
    <property type="molecule type" value="Genomic_DNA"/>
</dbReference>
<comment type="caution">
    <text evidence="6">The sequence shown here is derived from an EMBL/GenBank/DDBJ whole genome shotgun (WGS) entry which is preliminary data.</text>
</comment>
<dbReference type="PROSITE" id="PS50110">
    <property type="entry name" value="RESPONSE_REGULATORY"/>
    <property type="match status" value="1"/>
</dbReference>
<dbReference type="GO" id="GO:0005886">
    <property type="term" value="C:plasma membrane"/>
    <property type="evidence" value="ECO:0007669"/>
    <property type="project" value="TreeGrafter"/>
</dbReference>
<dbReference type="Proteomes" id="UP000295008">
    <property type="component" value="Unassembled WGS sequence"/>
</dbReference>
<protein>
    <submittedName>
        <fullName evidence="6">Diguanylate cyclase (GGDEF)-like protein</fullName>
    </submittedName>
</protein>
<feature type="modified residue" description="Phosphohistidine" evidence="1">
    <location>
        <position position="56"/>
    </location>
</feature>
<dbReference type="InterPro" id="IPR008207">
    <property type="entry name" value="Sig_transdc_His_kin_Hpt_dom"/>
</dbReference>
<dbReference type="GO" id="GO:0052621">
    <property type="term" value="F:diguanylate cyclase activity"/>
    <property type="evidence" value="ECO:0007669"/>
    <property type="project" value="TreeGrafter"/>
</dbReference>
<evidence type="ECO:0000259" key="3">
    <source>
        <dbReference type="PROSITE" id="PS50110"/>
    </source>
</evidence>
<sequence length="434" mass="47569">MAKNARRFQGATMVKAREIFCNGLQEKMPECGEALAALNAGTASPQAAERVYRFVHTLKGSGRMVGMTAVADAAAAMETALLLLREYDIPWGEGLRRFLNERWAEILAAVEQCPEESCATVASGFSKPNGKRILVVDDDPAITTFVRDYLEKNGFAVAVCHDTKTAEESLMAELPDLIVLDMVFPNGDGIEFCRALRSSEAWGMIPVIFLTVKDRLQDKLSGFSTGADDYICKPFKVEELLARIEAVLKRACTNEELILRDELTQAYNRRYLQSFLAAEIARAQRTGEPFSLAMVDLDHFKKINDSHGHLAGDETLQALVQTFLGNLRGTDVICRYGGEEFVIVMPRTPRGDGVKIMERLRQTIAGRPLQLRRSQVEIALTFSAGVAGFPSDGISGEELLRAADQALYRAKAAGRNRVMQAGGADEKAGAGPAR</sequence>
<dbReference type="PANTHER" id="PTHR45138">
    <property type="entry name" value="REGULATORY COMPONENTS OF SENSORY TRANSDUCTION SYSTEM"/>
    <property type="match status" value="1"/>
</dbReference>
<accession>A0A4R1S1X0</accession>
<dbReference type="SMART" id="SM00267">
    <property type="entry name" value="GGDEF"/>
    <property type="match status" value="1"/>
</dbReference>